<feature type="domain" description="Beta/gamma crystallin 'Greek key'" evidence="6">
    <location>
        <begin position="155"/>
        <end position="190"/>
    </location>
</feature>
<keyword evidence="5" id="KW-0677">Repeat</keyword>
<dbReference type="Proteomes" id="UP000228934">
    <property type="component" value="Unassembled WGS sequence"/>
</dbReference>
<comment type="subunit">
    <text evidence="3">Monomer.</text>
</comment>
<evidence type="ECO:0000256" key="3">
    <source>
        <dbReference type="ARBA" id="ARBA00011245"/>
    </source>
</evidence>
<reference evidence="8" key="1">
    <citation type="journal article" date="2017" name="Nat. Commun.">
        <title>The North American bullfrog draft genome provides insight into hormonal regulation of long noncoding RNA.</title>
        <authorList>
            <person name="Hammond S.A."/>
            <person name="Warren R.L."/>
            <person name="Vandervalk B.P."/>
            <person name="Kucuk E."/>
            <person name="Khan H."/>
            <person name="Gibb E.A."/>
            <person name="Pandoh P."/>
            <person name="Kirk H."/>
            <person name="Zhao Y."/>
            <person name="Jones M."/>
            <person name="Mungall A.J."/>
            <person name="Coope R."/>
            <person name="Pleasance S."/>
            <person name="Moore R.A."/>
            <person name="Holt R.A."/>
            <person name="Round J.M."/>
            <person name="Ohora S."/>
            <person name="Walle B.V."/>
            <person name="Veldhoen N."/>
            <person name="Helbing C.C."/>
            <person name="Birol I."/>
        </authorList>
    </citation>
    <scope>NUCLEOTIDE SEQUENCE [LARGE SCALE GENOMIC DNA]</scope>
</reference>
<dbReference type="SMART" id="SM00247">
    <property type="entry name" value="XTALbg"/>
    <property type="match status" value="4"/>
</dbReference>
<dbReference type="Pfam" id="PF00030">
    <property type="entry name" value="Crystall"/>
    <property type="match status" value="4"/>
</dbReference>
<comment type="similarity">
    <text evidence="2">Belongs to the beta/gamma-crystallin family.</text>
</comment>
<proteinExistence type="inferred from homology"/>
<dbReference type="OrthoDB" id="9892584at2759"/>
<dbReference type="InterPro" id="IPR011024">
    <property type="entry name" value="G_crystallin-like"/>
</dbReference>
<dbReference type="InterPro" id="IPR050252">
    <property type="entry name" value="Beta/Gamma-Crystallin"/>
</dbReference>
<evidence type="ECO:0000259" key="6">
    <source>
        <dbReference type="PROSITE" id="PS50915"/>
    </source>
</evidence>
<dbReference type="PANTHER" id="PTHR11818">
    <property type="entry name" value="BETA/GAMMA CRYSTALLIN"/>
    <property type="match status" value="1"/>
</dbReference>
<accession>A0A2G9QLA0</accession>
<dbReference type="EMBL" id="KV969493">
    <property type="protein sequence ID" value="PIO16315.1"/>
    <property type="molecule type" value="Genomic_DNA"/>
</dbReference>
<evidence type="ECO:0000313" key="8">
    <source>
        <dbReference type="Proteomes" id="UP000228934"/>
    </source>
</evidence>
<dbReference type="FunFam" id="2.60.20.10:FF:000003">
    <property type="entry name" value="Crystallin gamma S"/>
    <property type="match status" value="2"/>
</dbReference>
<dbReference type="InterPro" id="IPR001064">
    <property type="entry name" value="Beta/gamma_crystallin"/>
</dbReference>
<dbReference type="GO" id="GO:0005212">
    <property type="term" value="F:structural constituent of eye lens"/>
    <property type="evidence" value="ECO:0007669"/>
    <property type="project" value="UniProtKB-KW"/>
</dbReference>
<dbReference type="Gene3D" id="2.60.20.10">
    <property type="entry name" value="Crystallins"/>
    <property type="match status" value="4"/>
</dbReference>
<organism evidence="7 8">
    <name type="scientific">Aquarana catesbeiana</name>
    <name type="common">American bullfrog</name>
    <name type="synonym">Rana catesbeiana</name>
    <dbReference type="NCBI Taxonomy" id="8400"/>
    <lineage>
        <taxon>Eukaryota</taxon>
        <taxon>Metazoa</taxon>
        <taxon>Chordata</taxon>
        <taxon>Craniata</taxon>
        <taxon>Vertebrata</taxon>
        <taxon>Euteleostomi</taxon>
        <taxon>Amphibia</taxon>
        <taxon>Batrachia</taxon>
        <taxon>Anura</taxon>
        <taxon>Neobatrachia</taxon>
        <taxon>Ranoidea</taxon>
        <taxon>Ranidae</taxon>
        <taxon>Aquarana</taxon>
    </lineage>
</organism>
<comment type="function">
    <text evidence="1">Crystallins are the dominant structural components of the vertebrate eye lens.</text>
</comment>
<dbReference type="GO" id="GO:0002088">
    <property type="term" value="P:lens development in camera-type eye"/>
    <property type="evidence" value="ECO:0007669"/>
    <property type="project" value="TreeGrafter"/>
</dbReference>
<dbReference type="FunFam" id="2.60.20.10:FF:000001">
    <property type="entry name" value="Crystallin gamma S"/>
    <property type="match status" value="2"/>
</dbReference>
<dbReference type="PANTHER" id="PTHR11818:SF119">
    <property type="entry name" value="GAMMA-CRYSTALLIN D"/>
    <property type="match status" value="1"/>
</dbReference>
<keyword evidence="8" id="KW-1185">Reference proteome</keyword>
<name>A0A2G9QLA0_AQUCT</name>
<feature type="domain" description="Beta/gamma crystallin 'Greek key'" evidence="6">
    <location>
        <begin position="226"/>
        <end position="268"/>
    </location>
</feature>
<dbReference type="PRINTS" id="PR01367">
    <property type="entry name" value="BGCRYSTALLIN"/>
</dbReference>
<dbReference type="GO" id="GO:0007601">
    <property type="term" value="P:visual perception"/>
    <property type="evidence" value="ECO:0007669"/>
    <property type="project" value="TreeGrafter"/>
</dbReference>
<dbReference type="PROSITE" id="PS50915">
    <property type="entry name" value="CRYSTALLIN_BETA_GAMMA"/>
    <property type="match status" value="7"/>
</dbReference>
<evidence type="ECO:0000313" key="7">
    <source>
        <dbReference type="EMBL" id="PIO16315.1"/>
    </source>
</evidence>
<feature type="domain" description="Beta/gamma crystallin 'Greek key'" evidence="6">
    <location>
        <begin position="187"/>
        <end position="225"/>
    </location>
</feature>
<protein>
    <recommendedName>
        <fullName evidence="6">Beta/gamma crystallin 'Greek key' domain-containing protein</fullName>
    </recommendedName>
</protein>
<feature type="domain" description="Beta/gamma crystallin 'Greek key'" evidence="6">
    <location>
        <begin position="114"/>
        <end position="154"/>
    </location>
</feature>
<feature type="domain" description="Beta/gamma crystallin 'Greek key'" evidence="6">
    <location>
        <begin position="66"/>
        <end position="108"/>
    </location>
</feature>
<evidence type="ECO:0000256" key="1">
    <source>
        <dbReference type="ARBA" id="ARBA00003689"/>
    </source>
</evidence>
<keyword evidence="4" id="KW-0273">Eye lens protein</keyword>
<evidence type="ECO:0000256" key="5">
    <source>
        <dbReference type="ARBA" id="ARBA00022737"/>
    </source>
</evidence>
<sequence length="359" mass="43758">MYIRTSFIKAVTGVNSVEHIDKSSKMAKIIFYEDRNFQGRSHECSSECSDLSSYFRRCNSIRVESGNWILYEQPNYRGHQYFLHRGEYPDFQQWMGYNDSIRSMRLSPQHQGSFRIRIYEREDFKGQMMEFTEDCPHVYERFHHHDIHSVHIQEGYWMFYEEPNYKGRQYYLRPGEIITYSIFCTINLIIFYEDRNFQGRSHECSSECSDLSSNFRRCNSIRVESGNWILYELPNYRGHQYFLHRGAYPDFQQWMGYNDSIRSGRLSPQHEGSFRIRVYEKEDFRGQMMEFTEDCPHVYERFRYHDIYSAHVQDGCWMFYEEPNYKGRQYYLKPGEYRRYSDWGATSPRIGSYRRLQHF</sequence>
<dbReference type="AlphaFoldDB" id="A0A2G9QLA0"/>
<gene>
    <name evidence="7" type="ORF">AB205_0171460</name>
</gene>
<evidence type="ECO:0000256" key="2">
    <source>
        <dbReference type="ARBA" id="ARBA00009646"/>
    </source>
</evidence>
<feature type="domain" description="Beta/gamma crystallin 'Greek key'" evidence="6">
    <location>
        <begin position="315"/>
        <end position="357"/>
    </location>
</feature>
<dbReference type="SUPFAM" id="SSF49695">
    <property type="entry name" value="gamma-Crystallin-like"/>
    <property type="match status" value="2"/>
</dbReference>
<feature type="domain" description="Beta/gamma crystallin 'Greek key'" evidence="6">
    <location>
        <begin position="27"/>
        <end position="65"/>
    </location>
</feature>
<evidence type="ECO:0000256" key="4">
    <source>
        <dbReference type="ARBA" id="ARBA00022613"/>
    </source>
</evidence>